<dbReference type="InterPro" id="IPR025841">
    <property type="entry name" value="CP_ATPgrasp_2"/>
</dbReference>
<name>A0A2S0VXE8_9ALTE</name>
<dbReference type="KEGG" id="cate:C2869_21365"/>
<protein>
    <submittedName>
        <fullName evidence="3">Uncharacterized protein</fullName>
    </submittedName>
</protein>
<dbReference type="InterPro" id="IPR051680">
    <property type="entry name" value="ATP-dep_Glu-Cys_Ligase-2"/>
</dbReference>
<dbReference type="Gene3D" id="3.40.50.11290">
    <property type="match status" value="1"/>
</dbReference>
<sequence length="837" mass="95434">MSQAQFTADWIVEYLESQPIHDELLSHSSADAEHWSLLLGRLNSLSREDISGWSNEIKVLLQNSGIGISHNESNWHLDPIPLMLDEVEWQQIERGIQQRLELLNRVKLDLYGEQTLLENGVIRANALRKHASFMRECFAPNRPQTDLFLASIDLYRAPDGVFRVLAERCQCPVGIGALLENRMVVRRVMSDAFFECEVQRIADFFQQMQTVLEKPVSQQPDQTIVILTPGVEDTNYSEHAFLASYLGYPLVRSADLTVRKGIVWLKTLDGLRKVDIIFNWLDEQSIDSLEQAKFSLNGIPGLLHAERTGAVRIVNPLGSGVLESAPVQLAMDNIAQELLGESLILPSQASYLCVEYDVTRLSESQLEQIELYSLTDQTLCLDGVKDRTEIFTRVAENTRDYYYKYKPMLSTAPYWQDGELKSLPIFMRCFALYTPEGVQVLPGALCFAQTKKRGSNWLKDTWIRSVAADKPTSRPLSLQARLTDHALLDGLIPSHTAENLYWLGRYLERGENTVRILRLLIDRYTELSIFPDDNINKVFDNIINDIFSQQLLFPYCLQACGEEQADEKPSEPAEIRAFIASLFFDTSNNGSLLSILNAFFFSAMQVREFLSDDSWQVIDAVKREIKRVETISQGTSMRALQTTLDRCLSYWMAFTGSVADCMANSNGWFMFEMGRRLERSNHLIAVMKSLMIEEYPEVEQHIVLESVLASQVSLITHKRRYRMYQNPASVIELLILDADYPRSLLYQLLQLENLCQHLPRRQRAGILAAQDKAILKSKTTLHLLDHDSLADVSKGKRQQLATLLDDINSNLLMFSEVLSLNYFSHTKQAKSLNWSAT</sequence>
<gene>
    <name evidence="3" type="ORF">C2869_21365</name>
</gene>
<evidence type="ECO:0000259" key="2">
    <source>
        <dbReference type="Pfam" id="PF14403"/>
    </source>
</evidence>
<feature type="domain" description="Circularly permuted ATP-grasp type 2" evidence="2">
    <location>
        <begin position="81"/>
        <end position="446"/>
    </location>
</feature>
<dbReference type="PANTHER" id="PTHR34595:SF2">
    <property type="entry name" value="BLR2978 PROTEIN"/>
    <property type="match status" value="1"/>
</dbReference>
<feature type="domain" description="DUF403" evidence="1">
    <location>
        <begin position="493"/>
        <end position="823"/>
    </location>
</feature>
<dbReference type="Proteomes" id="UP000244441">
    <property type="component" value="Chromosome"/>
</dbReference>
<dbReference type="EMBL" id="CP026604">
    <property type="protein sequence ID" value="AWB68790.1"/>
    <property type="molecule type" value="Genomic_DNA"/>
</dbReference>
<proteinExistence type="predicted"/>
<dbReference type="Pfam" id="PF04168">
    <property type="entry name" value="Alpha-E"/>
    <property type="match status" value="1"/>
</dbReference>
<evidence type="ECO:0000313" key="4">
    <source>
        <dbReference type="Proteomes" id="UP000244441"/>
    </source>
</evidence>
<dbReference type="PANTHER" id="PTHR34595">
    <property type="entry name" value="BLR5612 PROTEIN"/>
    <property type="match status" value="1"/>
</dbReference>
<dbReference type="InterPro" id="IPR007296">
    <property type="entry name" value="DUF403"/>
</dbReference>
<dbReference type="RefSeq" id="WP_108604842.1">
    <property type="nucleotide sequence ID" value="NZ_CP026604.1"/>
</dbReference>
<dbReference type="OrthoDB" id="9804079at2"/>
<evidence type="ECO:0000313" key="3">
    <source>
        <dbReference type="EMBL" id="AWB68790.1"/>
    </source>
</evidence>
<reference evidence="3 4" key="1">
    <citation type="submission" date="2018-01" db="EMBL/GenBank/DDBJ databases">
        <title>Genome sequence of a Cantenovulum-like bacteria.</title>
        <authorList>
            <person name="Tan W.R."/>
            <person name="Lau N.-S."/>
            <person name="Go F."/>
            <person name="Amirul A.-A.A."/>
        </authorList>
    </citation>
    <scope>NUCLEOTIDE SEQUENCE [LARGE SCALE GENOMIC DNA]</scope>
    <source>
        <strain evidence="3 4">CCB-QB4</strain>
    </source>
</reference>
<evidence type="ECO:0000259" key="1">
    <source>
        <dbReference type="Pfam" id="PF04168"/>
    </source>
</evidence>
<keyword evidence="4" id="KW-1185">Reference proteome</keyword>
<organism evidence="3 4">
    <name type="scientific">Saccharobesus litoralis</name>
    <dbReference type="NCBI Taxonomy" id="2172099"/>
    <lineage>
        <taxon>Bacteria</taxon>
        <taxon>Pseudomonadati</taxon>
        <taxon>Pseudomonadota</taxon>
        <taxon>Gammaproteobacteria</taxon>
        <taxon>Alteromonadales</taxon>
        <taxon>Alteromonadaceae</taxon>
        <taxon>Saccharobesus</taxon>
    </lineage>
</organism>
<dbReference type="AlphaFoldDB" id="A0A2S0VXE8"/>
<accession>A0A2S0VXE8</accession>
<dbReference type="Pfam" id="PF14403">
    <property type="entry name" value="CP_ATPgrasp_2"/>
    <property type="match status" value="1"/>
</dbReference>
<dbReference type="SUPFAM" id="SSF56059">
    <property type="entry name" value="Glutathione synthetase ATP-binding domain-like"/>
    <property type="match status" value="1"/>
</dbReference>